<evidence type="ECO:0000313" key="5">
    <source>
        <dbReference type="Proteomes" id="UP001156441"/>
    </source>
</evidence>
<comment type="caution">
    <text evidence="4">The sequence shown here is derived from an EMBL/GenBank/DDBJ whole genome shotgun (WGS) entry which is preliminary data.</text>
</comment>
<feature type="transmembrane region" description="Helical" evidence="2">
    <location>
        <begin position="658"/>
        <end position="683"/>
    </location>
</feature>
<dbReference type="Gene3D" id="3.90.550.10">
    <property type="entry name" value="Spore Coat Polysaccharide Biosynthesis Protein SpsA, Chain A"/>
    <property type="match status" value="1"/>
</dbReference>
<feature type="region of interest" description="Disordered" evidence="1">
    <location>
        <begin position="820"/>
        <end position="846"/>
    </location>
</feature>
<protein>
    <submittedName>
        <fullName evidence="4">Glycosyltransferase</fullName>
    </submittedName>
</protein>
<name>A0ABT2JG25_9PSEU</name>
<organism evidence="4 5">
    <name type="scientific">Actinophytocola gossypii</name>
    <dbReference type="NCBI Taxonomy" id="2812003"/>
    <lineage>
        <taxon>Bacteria</taxon>
        <taxon>Bacillati</taxon>
        <taxon>Actinomycetota</taxon>
        <taxon>Actinomycetes</taxon>
        <taxon>Pseudonocardiales</taxon>
        <taxon>Pseudonocardiaceae</taxon>
    </lineage>
</organism>
<feature type="transmembrane region" description="Helical" evidence="2">
    <location>
        <begin position="760"/>
        <end position="781"/>
    </location>
</feature>
<dbReference type="Proteomes" id="UP001156441">
    <property type="component" value="Unassembled WGS sequence"/>
</dbReference>
<keyword evidence="2" id="KW-0472">Membrane</keyword>
<feature type="transmembrane region" description="Helical" evidence="2">
    <location>
        <begin position="695"/>
        <end position="716"/>
    </location>
</feature>
<feature type="region of interest" description="Disordered" evidence="1">
    <location>
        <begin position="404"/>
        <end position="465"/>
    </location>
</feature>
<evidence type="ECO:0000256" key="1">
    <source>
        <dbReference type="SAM" id="MobiDB-lite"/>
    </source>
</evidence>
<dbReference type="PANTHER" id="PTHR43685:SF3">
    <property type="entry name" value="SLR2126 PROTEIN"/>
    <property type="match status" value="1"/>
</dbReference>
<dbReference type="InterPro" id="IPR029044">
    <property type="entry name" value="Nucleotide-diphossugar_trans"/>
</dbReference>
<keyword evidence="2" id="KW-0812">Transmembrane</keyword>
<dbReference type="PANTHER" id="PTHR43685">
    <property type="entry name" value="GLYCOSYLTRANSFERASE"/>
    <property type="match status" value="1"/>
</dbReference>
<keyword evidence="2" id="KW-1133">Transmembrane helix</keyword>
<proteinExistence type="predicted"/>
<feature type="transmembrane region" description="Helical" evidence="2">
    <location>
        <begin position="481"/>
        <end position="500"/>
    </location>
</feature>
<feature type="transmembrane region" description="Helical" evidence="2">
    <location>
        <begin position="793"/>
        <end position="811"/>
    </location>
</feature>
<feature type="transmembrane region" description="Helical" evidence="2">
    <location>
        <begin position="1114"/>
        <end position="1133"/>
    </location>
</feature>
<feature type="transmembrane region" description="Helical" evidence="2">
    <location>
        <begin position="534"/>
        <end position="556"/>
    </location>
</feature>
<dbReference type="RefSeq" id="WP_260194027.1">
    <property type="nucleotide sequence ID" value="NZ_JAFFZE010000017.1"/>
</dbReference>
<feature type="transmembrane region" description="Helical" evidence="2">
    <location>
        <begin position="285"/>
        <end position="306"/>
    </location>
</feature>
<dbReference type="EMBL" id="JAFFZE010000017">
    <property type="protein sequence ID" value="MCT2586239.1"/>
    <property type="molecule type" value="Genomic_DNA"/>
</dbReference>
<feature type="transmembrane region" description="Helical" evidence="2">
    <location>
        <begin position="736"/>
        <end position="753"/>
    </location>
</feature>
<dbReference type="InterPro" id="IPR001173">
    <property type="entry name" value="Glyco_trans_2-like"/>
</dbReference>
<feature type="transmembrane region" description="Helical" evidence="2">
    <location>
        <begin position="563"/>
        <end position="584"/>
    </location>
</feature>
<accession>A0ABT2JG25</accession>
<keyword evidence="5" id="KW-1185">Reference proteome</keyword>
<evidence type="ECO:0000259" key="3">
    <source>
        <dbReference type="Pfam" id="PF00535"/>
    </source>
</evidence>
<evidence type="ECO:0000256" key="2">
    <source>
        <dbReference type="SAM" id="Phobius"/>
    </source>
</evidence>
<sequence>MPRHGPRSSAPVLRTAPVLAVLVCHDGEDWLPAALAALRASTPRPRHVLAVDTGSLDATPRLLDDAAGGAEPVLHGVLTLDRGTGFAAAVHAAVAVAVERWGDQHDGWIWVLHDDSAPEPDCLATLLSVADASPAAGVLGPLALDWHDPRLVVEAGLSTDASGHRQTGIGPSELDWDRLGRGHRYGQSTEVLAVPSAGLLVRRELWSALGGFDPAIPLLREDIDFGWRANWAGSVVLCVPSARLRHVRAVPTGVRGAGAARAGGSVRAVDRAQGLRTFLVNCSTFSFLVGLPRLAVLCVVRALGFAMQRRLDDCRAELRALGYVLGGRAGLRAARASRRGALEVRSVRGLFTSRLTRLRNTVGAAVAHLVRRRVEADAALGRLPDTTDGDAVLLPAEPAVPLVGPQALPAGAGGRPRRTAGLRRPTTSVGVPVELPNPALPDGFRPSPGRRPSPVPRDGSRPAPPDLVLVRVDRARLARQVLLAPPVLLVTALLAFGLVANADRLGLDLAGGRLLPVPDLAATWAAYLDTWHPVAGGTAAPAPAALAVLGVLGAVFAPLGGPAAAVAVLFLGSLPLAGLGAYVATRRLPVHRWVRALVAAAYALLPPGTEAVAHGRLDVVVAHVLLPPVTAGIVALLGRARTDSARWLSTAATSAIGLAVLGAFTPLVHLLLVAYALAGFVLVPGRRGDGRRRVTALFVLVLMPLALLLPWPAVLIQHPGVVLHGVGAVGVLGGPLPWTGLVVVVAVLAGLVIRPGRAVLPGLALALLGALAVTLVLGVPAAPVTGGPAETGWPGAPLLVAGWGLLHALLATCRARPPASRATDVLPQPASRTFPSGESDVPGTYDSRAGTVRLARRDRTTRGGGGGVGRGGGGVLAVGAFVGRVGPLDDAGGLGLATTLDRELAETGRGVLVLPRDGEPARMTAGRLPMFGDDALPPVDAGVSLARLVAGFGDAEQVPVAVADAAAAGVLFVVAPDAGAGEVIADAAGDLVAGAPATEDGRPVLRLQPAAGQVTLLSPEQARRAITGSPPPTELGAPGIVPVDAWPPSVAVRVSDGPGGRLLVVAAEEEPGWRATVDGREVPVVRAWGHLVGVPLGTSAAEVRVEQPTALRGVLLLIQAAMALFVLLTAIPGRRQVSRRPR</sequence>
<feature type="transmembrane region" description="Helical" evidence="2">
    <location>
        <begin position="617"/>
        <end position="638"/>
    </location>
</feature>
<dbReference type="SUPFAM" id="SSF53448">
    <property type="entry name" value="Nucleotide-diphospho-sugar transferases"/>
    <property type="match status" value="1"/>
</dbReference>
<evidence type="ECO:0000313" key="4">
    <source>
        <dbReference type="EMBL" id="MCT2586239.1"/>
    </source>
</evidence>
<gene>
    <name evidence="4" type="ORF">JT362_24270</name>
</gene>
<dbReference type="InterPro" id="IPR050834">
    <property type="entry name" value="Glycosyltransf_2"/>
</dbReference>
<dbReference type="Pfam" id="PF00535">
    <property type="entry name" value="Glycos_transf_2"/>
    <property type="match status" value="1"/>
</dbReference>
<reference evidence="4 5" key="1">
    <citation type="submission" date="2021-02" db="EMBL/GenBank/DDBJ databases">
        <title>Actinophytocola xerophila sp. nov., isolated from soil of cotton cropping field.</title>
        <authorList>
            <person name="Huang R."/>
            <person name="Chen X."/>
            <person name="Ge X."/>
            <person name="Liu W."/>
        </authorList>
    </citation>
    <scope>NUCLEOTIDE SEQUENCE [LARGE SCALE GENOMIC DNA]</scope>
    <source>
        <strain evidence="4 5">S1-96</strain>
    </source>
</reference>
<feature type="domain" description="Glycosyltransferase 2-like" evidence="3">
    <location>
        <begin position="21"/>
        <end position="140"/>
    </location>
</feature>